<protein>
    <submittedName>
        <fullName evidence="1">Uncharacterized protein</fullName>
    </submittedName>
</protein>
<gene>
    <name evidence="1" type="ORF">QFC24_000657</name>
</gene>
<proteinExistence type="predicted"/>
<dbReference type="EMBL" id="JASBWV010000001">
    <property type="protein sequence ID" value="KAJ9128364.1"/>
    <property type="molecule type" value="Genomic_DNA"/>
</dbReference>
<reference evidence="1" key="1">
    <citation type="submission" date="2023-04" db="EMBL/GenBank/DDBJ databases">
        <title>Draft Genome sequencing of Naganishia species isolated from polar environments using Oxford Nanopore Technology.</title>
        <authorList>
            <person name="Leo P."/>
            <person name="Venkateswaran K."/>
        </authorList>
    </citation>
    <scope>NUCLEOTIDE SEQUENCE</scope>
    <source>
        <strain evidence="1">DBVPG 5303</strain>
    </source>
</reference>
<evidence type="ECO:0000313" key="2">
    <source>
        <dbReference type="Proteomes" id="UP001234202"/>
    </source>
</evidence>
<keyword evidence="2" id="KW-1185">Reference proteome</keyword>
<accession>A0ACC2XWH6</accession>
<dbReference type="Proteomes" id="UP001234202">
    <property type="component" value="Unassembled WGS sequence"/>
</dbReference>
<sequence>MAKSKGSRGGGRGTGSFFTNLPSELKSQLRSQTFSEAAASPQPLQQSDDTEATMPSNKRRKLSQGEQSMALIPTQPGTGKDEADTTISSISGVAQVTGKESWDCTGHVPRYTNHAEMPENIKKYFLNALDFYQRNELFSLYASHNILMDETGWFSVTPESIACHIAERCQSDTILDPFCGVGGNVIQFAMTCERDNDMTRLKLARHNAMQYGVADRIEFICADYIQFAEAYAKRLDQDAKAGRSRHGDEIDVVFLSPPWGGTDYLSLGKSTTLAETPQTSARKGKGKQTNDSGLDYLGTSTDTPFSSTPTNSGRAKPETYGVPNEMPPYPLSALAPVSGKEIFELTSRISPNIAFYLPKNTDTNELAALAPDIVDESGKVVGKEWVEIEEEYVGQRKGWNSLKAITAYYGGIVASEE</sequence>
<organism evidence="1 2">
    <name type="scientific">Naganishia onofrii</name>
    <dbReference type="NCBI Taxonomy" id="1851511"/>
    <lineage>
        <taxon>Eukaryota</taxon>
        <taxon>Fungi</taxon>
        <taxon>Dikarya</taxon>
        <taxon>Basidiomycota</taxon>
        <taxon>Agaricomycotina</taxon>
        <taxon>Tremellomycetes</taxon>
        <taxon>Filobasidiales</taxon>
        <taxon>Filobasidiaceae</taxon>
        <taxon>Naganishia</taxon>
    </lineage>
</organism>
<name>A0ACC2XWH6_9TREE</name>
<evidence type="ECO:0000313" key="1">
    <source>
        <dbReference type="EMBL" id="KAJ9128364.1"/>
    </source>
</evidence>
<comment type="caution">
    <text evidence="1">The sequence shown here is derived from an EMBL/GenBank/DDBJ whole genome shotgun (WGS) entry which is preliminary data.</text>
</comment>